<dbReference type="Gene3D" id="3.40.710.10">
    <property type="entry name" value="DD-peptidase/beta-lactamase superfamily"/>
    <property type="match status" value="1"/>
</dbReference>
<keyword evidence="6" id="KW-0378">Hydrolase</keyword>
<feature type="signal peptide" evidence="4">
    <location>
        <begin position="1"/>
        <end position="23"/>
    </location>
</feature>
<accession>A0A840AFX3</accession>
<evidence type="ECO:0000259" key="5">
    <source>
        <dbReference type="Pfam" id="PF13354"/>
    </source>
</evidence>
<reference evidence="6 7" key="1">
    <citation type="submission" date="2020-08" db="EMBL/GenBank/DDBJ databases">
        <title>Genomic Encyclopedia of Type Strains, Phase IV (KMG-IV): sequencing the most valuable type-strain genomes for metagenomic binning, comparative biology and taxonomic classification.</title>
        <authorList>
            <person name="Goeker M."/>
        </authorList>
    </citation>
    <scope>NUCLEOTIDE SEQUENCE [LARGE SCALE GENOMIC DNA]</scope>
    <source>
        <strain evidence="6 7">DSM 19979</strain>
    </source>
</reference>
<comment type="similarity">
    <text evidence="2">Belongs to the class-A beta-lactamase family.</text>
</comment>
<feature type="chain" id="PRO_5032996294" description="beta-lactamase" evidence="4">
    <location>
        <begin position="24"/>
        <end position="327"/>
    </location>
</feature>
<protein>
    <recommendedName>
        <fullName evidence="3">beta-lactamase</fullName>
        <ecNumber evidence="3">3.5.2.6</ecNumber>
    </recommendedName>
</protein>
<organism evidence="6 7">
    <name type="scientific">Roseococcus suduntuyensis</name>
    <dbReference type="NCBI Taxonomy" id="455361"/>
    <lineage>
        <taxon>Bacteria</taxon>
        <taxon>Pseudomonadati</taxon>
        <taxon>Pseudomonadota</taxon>
        <taxon>Alphaproteobacteria</taxon>
        <taxon>Acetobacterales</taxon>
        <taxon>Roseomonadaceae</taxon>
        <taxon>Roseococcus</taxon>
    </lineage>
</organism>
<sequence>MPQLSRRQAWLAAPALIPASAVAQQTDAASRAAMEALVGLAAPLGGRVGVRVTVDAPTGAWHLAHEGARPLFVGSATKSFILAAYLLAVERGEASLEEPLAVEDEVRAPSSSVLEGLRGTMAARFVLEAMIAHSDNTATDMAMKRVGVAAVRDVITRAGLRGVQVAGSTRRMVSYLAGAAPGQDLGWAGVQAAMAGALPQPPRLVMNEHESMIAPPEALAAWYRFVLSGGLFAREESLKEFQRISATATILPMVVPPHTAAYGKGGSIVWNDENALALGAQMRVRDIAASFGFALNWPGGPETVPRTMESVVTRLRALLAAVAARIG</sequence>
<dbReference type="GO" id="GO:0008800">
    <property type="term" value="F:beta-lactamase activity"/>
    <property type="evidence" value="ECO:0007669"/>
    <property type="project" value="UniProtKB-EC"/>
</dbReference>
<dbReference type="GO" id="GO:0046677">
    <property type="term" value="P:response to antibiotic"/>
    <property type="evidence" value="ECO:0007669"/>
    <property type="project" value="InterPro"/>
</dbReference>
<dbReference type="PANTHER" id="PTHR35333:SF3">
    <property type="entry name" value="BETA-LACTAMASE-TYPE TRANSPEPTIDASE FOLD CONTAINING PROTEIN"/>
    <property type="match status" value="1"/>
</dbReference>
<dbReference type="RefSeq" id="WP_184385198.1">
    <property type="nucleotide sequence ID" value="NZ_JACIDJ010000005.1"/>
</dbReference>
<dbReference type="Pfam" id="PF13354">
    <property type="entry name" value="Beta-lactamase2"/>
    <property type="match status" value="1"/>
</dbReference>
<comment type="catalytic activity">
    <reaction evidence="1">
        <text>a beta-lactam + H2O = a substituted beta-amino acid</text>
        <dbReference type="Rhea" id="RHEA:20401"/>
        <dbReference type="ChEBI" id="CHEBI:15377"/>
        <dbReference type="ChEBI" id="CHEBI:35627"/>
        <dbReference type="ChEBI" id="CHEBI:140347"/>
        <dbReference type="EC" id="3.5.2.6"/>
    </reaction>
</comment>
<feature type="domain" description="Beta-lactamase class A catalytic" evidence="5">
    <location>
        <begin position="55"/>
        <end position="173"/>
    </location>
</feature>
<dbReference type="InterPro" id="IPR012338">
    <property type="entry name" value="Beta-lactam/transpept-like"/>
</dbReference>
<dbReference type="AlphaFoldDB" id="A0A840AFX3"/>
<evidence type="ECO:0000313" key="7">
    <source>
        <dbReference type="Proteomes" id="UP000553193"/>
    </source>
</evidence>
<evidence type="ECO:0000313" key="6">
    <source>
        <dbReference type="EMBL" id="MBB3899436.1"/>
    </source>
</evidence>
<keyword evidence="4" id="KW-0732">Signal</keyword>
<dbReference type="PANTHER" id="PTHR35333">
    <property type="entry name" value="BETA-LACTAMASE"/>
    <property type="match status" value="1"/>
</dbReference>
<evidence type="ECO:0000256" key="2">
    <source>
        <dbReference type="ARBA" id="ARBA00009009"/>
    </source>
</evidence>
<dbReference type="GO" id="GO:0030655">
    <property type="term" value="P:beta-lactam antibiotic catabolic process"/>
    <property type="evidence" value="ECO:0007669"/>
    <property type="project" value="InterPro"/>
</dbReference>
<evidence type="ECO:0000256" key="1">
    <source>
        <dbReference type="ARBA" id="ARBA00001526"/>
    </source>
</evidence>
<evidence type="ECO:0000256" key="4">
    <source>
        <dbReference type="SAM" id="SignalP"/>
    </source>
</evidence>
<dbReference type="InterPro" id="IPR000871">
    <property type="entry name" value="Beta-lactam_class-A"/>
</dbReference>
<dbReference type="EC" id="3.5.2.6" evidence="3"/>
<dbReference type="InterPro" id="IPR045155">
    <property type="entry name" value="Beta-lactam_cat"/>
</dbReference>
<dbReference type="EMBL" id="JACIDJ010000005">
    <property type="protein sequence ID" value="MBB3899436.1"/>
    <property type="molecule type" value="Genomic_DNA"/>
</dbReference>
<dbReference type="SUPFAM" id="SSF56601">
    <property type="entry name" value="beta-lactamase/transpeptidase-like"/>
    <property type="match status" value="1"/>
</dbReference>
<evidence type="ECO:0000256" key="3">
    <source>
        <dbReference type="ARBA" id="ARBA00012865"/>
    </source>
</evidence>
<comment type="caution">
    <text evidence="6">The sequence shown here is derived from an EMBL/GenBank/DDBJ whole genome shotgun (WGS) entry which is preliminary data.</text>
</comment>
<keyword evidence="7" id="KW-1185">Reference proteome</keyword>
<proteinExistence type="inferred from homology"/>
<name>A0A840AFX3_9PROT</name>
<gene>
    <name evidence="6" type="ORF">GGQ83_002888</name>
</gene>
<dbReference type="Proteomes" id="UP000553193">
    <property type="component" value="Unassembled WGS sequence"/>
</dbReference>